<sequence>MKKLKEMEPIPPFEKEDFVCQTCGNEGFTNAFVYCVKCLEFVIHRYCLKVIPKTFTKCVIWYCESCKPPVQNQVTSPQVTSSPPQKNEVKTNIDPILSESSSSDSDSSSSCSNMNEFDEWEARIAQQNQHINRIIDDMIISYPSVILRGDKPFRSSCDGENCKTTESVVHHKKKKKEKKERDIASLIAETKEVLFHPLLEKNLTNKKKEHEVSQMPNFENNVQEEDNYYKHAQPILDPVWRGSIKVLGTDYDDLFEGFVGHLSTKACGKVFEEANMMPSLLILEMHPKTFLWPKSFQDCEPSDDHVALYFFPGDPINERAFDQLVLDMMDEELAMRGEVKNADLLIFTSAALPPFFRSELYCV</sequence>
<dbReference type="InterPro" id="IPR013083">
    <property type="entry name" value="Znf_RING/FYVE/PHD"/>
</dbReference>
<feature type="compositionally biased region" description="Low complexity" evidence="6">
    <location>
        <begin position="98"/>
        <end position="112"/>
    </location>
</feature>
<evidence type="ECO:0000256" key="2">
    <source>
        <dbReference type="ARBA" id="ARBA00022771"/>
    </source>
</evidence>
<evidence type="ECO:0000256" key="4">
    <source>
        <dbReference type="ARBA" id="ARBA00023015"/>
    </source>
</evidence>
<evidence type="ECO:0000256" key="3">
    <source>
        <dbReference type="ARBA" id="ARBA00022833"/>
    </source>
</evidence>
<keyword evidence="1" id="KW-0479">Metal-binding</keyword>
<name>A0A9R1XK85_LACSA</name>
<protein>
    <recommendedName>
        <fullName evidence="7">AIPP2-like SPOC-like domain-containing protein</fullName>
    </recommendedName>
</protein>
<organism evidence="8 9">
    <name type="scientific">Lactuca sativa</name>
    <name type="common">Garden lettuce</name>
    <dbReference type="NCBI Taxonomy" id="4236"/>
    <lineage>
        <taxon>Eukaryota</taxon>
        <taxon>Viridiplantae</taxon>
        <taxon>Streptophyta</taxon>
        <taxon>Embryophyta</taxon>
        <taxon>Tracheophyta</taxon>
        <taxon>Spermatophyta</taxon>
        <taxon>Magnoliopsida</taxon>
        <taxon>eudicotyledons</taxon>
        <taxon>Gunneridae</taxon>
        <taxon>Pentapetalae</taxon>
        <taxon>asterids</taxon>
        <taxon>campanulids</taxon>
        <taxon>Asterales</taxon>
        <taxon>Asteraceae</taxon>
        <taxon>Cichorioideae</taxon>
        <taxon>Cichorieae</taxon>
        <taxon>Lactucinae</taxon>
        <taxon>Lactuca</taxon>
    </lineage>
</organism>
<feature type="compositionally biased region" description="Polar residues" evidence="6">
    <location>
        <begin position="71"/>
        <end position="85"/>
    </location>
</feature>
<dbReference type="Pfam" id="PF23121">
    <property type="entry name" value="SPOC_AIPP2"/>
    <property type="match status" value="1"/>
</dbReference>
<comment type="caution">
    <text evidence="8">The sequence shown here is derived from an EMBL/GenBank/DDBJ whole genome shotgun (WGS) entry which is preliminary data.</text>
</comment>
<keyword evidence="9" id="KW-1185">Reference proteome</keyword>
<evidence type="ECO:0000256" key="5">
    <source>
        <dbReference type="ARBA" id="ARBA00023163"/>
    </source>
</evidence>
<keyword evidence="2" id="KW-0863">Zinc-finger</keyword>
<dbReference type="Proteomes" id="UP000235145">
    <property type="component" value="Unassembled WGS sequence"/>
</dbReference>
<dbReference type="Gene3D" id="3.30.40.10">
    <property type="entry name" value="Zinc/RING finger domain, C3HC4 (zinc finger)"/>
    <property type="match status" value="1"/>
</dbReference>
<dbReference type="CDD" id="cd15489">
    <property type="entry name" value="PHD_SF"/>
    <property type="match status" value="1"/>
</dbReference>
<feature type="domain" description="AIPP2-like SPOC-like" evidence="7">
    <location>
        <begin position="240"/>
        <end position="354"/>
    </location>
</feature>
<gene>
    <name evidence="8" type="ORF">LSAT_V11C300144810</name>
</gene>
<dbReference type="InterPro" id="IPR056280">
    <property type="entry name" value="AIPP2-like_SPOC"/>
</dbReference>
<dbReference type="GO" id="GO:0140566">
    <property type="term" value="F:histone reader activity"/>
    <property type="evidence" value="ECO:0007669"/>
    <property type="project" value="InterPro"/>
</dbReference>
<dbReference type="SUPFAM" id="SSF57903">
    <property type="entry name" value="FYVE/PHD zinc finger"/>
    <property type="match status" value="1"/>
</dbReference>
<dbReference type="GO" id="GO:0008270">
    <property type="term" value="F:zinc ion binding"/>
    <property type="evidence" value="ECO:0007669"/>
    <property type="project" value="UniProtKB-KW"/>
</dbReference>
<keyword evidence="5" id="KW-0804">Transcription</keyword>
<evidence type="ECO:0000313" key="8">
    <source>
        <dbReference type="EMBL" id="KAJ0215889.1"/>
    </source>
</evidence>
<feature type="region of interest" description="Disordered" evidence="6">
    <location>
        <begin position="71"/>
        <end position="113"/>
    </location>
</feature>
<dbReference type="PANTHER" id="PTHR33304:SF18">
    <property type="entry name" value="CHROMATIN REGULATOR PHD FAMILY-RELATED"/>
    <property type="match status" value="1"/>
</dbReference>
<dbReference type="AlphaFoldDB" id="A0A9R1XK85"/>
<evidence type="ECO:0000259" key="7">
    <source>
        <dbReference type="Pfam" id="PF23121"/>
    </source>
</evidence>
<dbReference type="InterPro" id="IPR011011">
    <property type="entry name" value="Znf_FYVE_PHD"/>
</dbReference>
<keyword evidence="4" id="KW-0805">Transcription regulation</keyword>
<dbReference type="InterPro" id="IPR049914">
    <property type="entry name" value="PHD1-3/5-6"/>
</dbReference>
<dbReference type="EMBL" id="NBSK02000003">
    <property type="protein sequence ID" value="KAJ0215889.1"/>
    <property type="molecule type" value="Genomic_DNA"/>
</dbReference>
<evidence type="ECO:0000313" key="9">
    <source>
        <dbReference type="Proteomes" id="UP000235145"/>
    </source>
</evidence>
<dbReference type="PANTHER" id="PTHR33304">
    <property type="match status" value="1"/>
</dbReference>
<reference evidence="8 9" key="1">
    <citation type="journal article" date="2017" name="Nat. Commun.">
        <title>Genome assembly with in vitro proximity ligation data and whole-genome triplication in lettuce.</title>
        <authorList>
            <person name="Reyes-Chin-Wo S."/>
            <person name="Wang Z."/>
            <person name="Yang X."/>
            <person name="Kozik A."/>
            <person name="Arikit S."/>
            <person name="Song C."/>
            <person name="Xia L."/>
            <person name="Froenicke L."/>
            <person name="Lavelle D.O."/>
            <person name="Truco M.J."/>
            <person name="Xia R."/>
            <person name="Zhu S."/>
            <person name="Xu C."/>
            <person name="Xu H."/>
            <person name="Xu X."/>
            <person name="Cox K."/>
            <person name="Korf I."/>
            <person name="Meyers B.C."/>
            <person name="Michelmore R.W."/>
        </authorList>
    </citation>
    <scope>NUCLEOTIDE SEQUENCE [LARGE SCALE GENOMIC DNA]</scope>
    <source>
        <strain evidence="9">cv. Salinas</strain>
        <tissue evidence="8">Seedlings</tissue>
    </source>
</reference>
<keyword evidence="3" id="KW-0862">Zinc</keyword>
<accession>A0A9R1XK85</accession>
<evidence type="ECO:0000256" key="6">
    <source>
        <dbReference type="SAM" id="MobiDB-lite"/>
    </source>
</evidence>
<evidence type="ECO:0000256" key="1">
    <source>
        <dbReference type="ARBA" id="ARBA00022723"/>
    </source>
</evidence>
<proteinExistence type="predicted"/>
<dbReference type="GO" id="GO:0034244">
    <property type="term" value="P:negative regulation of transcription elongation by RNA polymerase II"/>
    <property type="evidence" value="ECO:0007669"/>
    <property type="project" value="InterPro"/>
</dbReference>